<dbReference type="EMBL" id="MU151084">
    <property type="protein sequence ID" value="KAF9451524.1"/>
    <property type="molecule type" value="Genomic_DNA"/>
</dbReference>
<evidence type="ECO:0000313" key="2">
    <source>
        <dbReference type="Proteomes" id="UP000807342"/>
    </source>
</evidence>
<dbReference type="AlphaFoldDB" id="A0A9P6C7R7"/>
<protein>
    <submittedName>
        <fullName evidence="1">Uncharacterized protein</fullName>
    </submittedName>
</protein>
<organism evidence="1 2">
    <name type="scientific">Macrolepiota fuliginosa MF-IS2</name>
    <dbReference type="NCBI Taxonomy" id="1400762"/>
    <lineage>
        <taxon>Eukaryota</taxon>
        <taxon>Fungi</taxon>
        <taxon>Dikarya</taxon>
        <taxon>Basidiomycota</taxon>
        <taxon>Agaricomycotina</taxon>
        <taxon>Agaricomycetes</taxon>
        <taxon>Agaricomycetidae</taxon>
        <taxon>Agaricales</taxon>
        <taxon>Agaricineae</taxon>
        <taxon>Agaricaceae</taxon>
        <taxon>Macrolepiota</taxon>
    </lineage>
</organism>
<evidence type="ECO:0000313" key="1">
    <source>
        <dbReference type="EMBL" id="KAF9451524.1"/>
    </source>
</evidence>
<gene>
    <name evidence="1" type="ORF">P691DRAFT_807635</name>
</gene>
<reference evidence="1" key="1">
    <citation type="submission" date="2020-11" db="EMBL/GenBank/DDBJ databases">
        <authorList>
            <consortium name="DOE Joint Genome Institute"/>
            <person name="Ahrendt S."/>
            <person name="Riley R."/>
            <person name="Andreopoulos W."/>
            <person name="Labutti K."/>
            <person name="Pangilinan J."/>
            <person name="Ruiz-Duenas F.J."/>
            <person name="Barrasa J.M."/>
            <person name="Sanchez-Garcia M."/>
            <person name="Camarero S."/>
            <person name="Miyauchi S."/>
            <person name="Serrano A."/>
            <person name="Linde D."/>
            <person name="Babiker R."/>
            <person name="Drula E."/>
            <person name="Ayuso-Fernandez I."/>
            <person name="Pacheco R."/>
            <person name="Padilla G."/>
            <person name="Ferreira P."/>
            <person name="Barriuso J."/>
            <person name="Kellner H."/>
            <person name="Castanera R."/>
            <person name="Alfaro M."/>
            <person name="Ramirez L."/>
            <person name="Pisabarro A.G."/>
            <person name="Kuo A."/>
            <person name="Tritt A."/>
            <person name="Lipzen A."/>
            <person name="He G."/>
            <person name="Yan M."/>
            <person name="Ng V."/>
            <person name="Cullen D."/>
            <person name="Martin F."/>
            <person name="Rosso M.-N."/>
            <person name="Henrissat B."/>
            <person name="Hibbett D."/>
            <person name="Martinez A.T."/>
            <person name="Grigoriev I.V."/>
        </authorList>
    </citation>
    <scope>NUCLEOTIDE SEQUENCE</scope>
    <source>
        <strain evidence="1">MF-IS2</strain>
    </source>
</reference>
<name>A0A9P6C7R7_9AGAR</name>
<accession>A0A9P6C7R7</accession>
<proteinExistence type="predicted"/>
<comment type="caution">
    <text evidence="1">The sequence shown here is derived from an EMBL/GenBank/DDBJ whole genome shotgun (WGS) entry which is preliminary data.</text>
</comment>
<keyword evidence="2" id="KW-1185">Reference proteome</keyword>
<dbReference type="Proteomes" id="UP000807342">
    <property type="component" value="Unassembled WGS sequence"/>
</dbReference>
<dbReference type="OrthoDB" id="3259136at2759"/>
<sequence>MSTNSQILTLSLARKRALSLSLVGKQASSLLHDLPAEIIIHILELALLHDRPRDLASISQIIRHFINIIIYRTVVLDTSHTITLFHRTASSPRSSHLLEHVRRLAITWEPEYFNATTEKQLRGIVAQCPSLRAVAVPSCYQVNISPSGALLHDGPTDLTVQSFEDLNPDPLSSAVFLLPIYFSTSLTHLRICEPADKWQSPLSIIAALHGAPNLTHLELARRTDSNEDNDAIFVEDLAYLLTTRKELRMVVVSIFGGSMRTSLDALRESSIWMLVSKLQEVDSRVVITQGEPGSWREEWKDVKGFRCGRRPANFWDTVQERGSQEMVVE</sequence>